<sequence>MANSTSPGHKLRATWSPEQITEDELPVFSFKTIYRWIYMKTDSSRGIHPSG</sequence>
<reference evidence="1 2" key="1">
    <citation type="submission" date="2021-03" db="EMBL/GenBank/DDBJ databases">
        <title>Genomic Encyclopedia of Type Strains, Phase IV (KMG-IV): sequencing the most valuable type-strain genomes for metagenomic binning, comparative biology and taxonomic classification.</title>
        <authorList>
            <person name="Goeker M."/>
        </authorList>
    </citation>
    <scope>NUCLEOTIDE SEQUENCE [LARGE SCALE GENOMIC DNA]</scope>
    <source>
        <strain evidence="1 2">DSM 21292</strain>
    </source>
</reference>
<dbReference type="Proteomes" id="UP000810207">
    <property type="component" value="Unassembled WGS sequence"/>
</dbReference>
<dbReference type="EMBL" id="JAGIKV010000007">
    <property type="protein sequence ID" value="MBP2245842.1"/>
    <property type="molecule type" value="Genomic_DNA"/>
</dbReference>
<organism evidence="1 2">
    <name type="scientific">Paenibacillus xylanexedens</name>
    <dbReference type="NCBI Taxonomy" id="528191"/>
    <lineage>
        <taxon>Bacteria</taxon>
        <taxon>Bacillati</taxon>
        <taxon>Bacillota</taxon>
        <taxon>Bacilli</taxon>
        <taxon>Bacillales</taxon>
        <taxon>Paenibacillaceae</taxon>
        <taxon>Paenibacillus</taxon>
    </lineage>
</organism>
<keyword evidence="2" id="KW-1185">Reference proteome</keyword>
<evidence type="ECO:0000313" key="2">
    <source>
        <dbReference type="Proteomes" id="UP000810207"/>
    </source>
</evidence>
<name>A0ABS4RSH5_PAEXY</name>
<evidence type="ECO:0000313" key="1">
    <source>
        <dbReference type="EMBL" id="MBP2245842.1"/>
    </source>
</evidence>
<comment type="caution">
    <text evidence="1">The sequence shown here is derived from an EMBL/GenBank/DDBJ whole genome shotgun (WGS) entry which is preliminary data.</text>
</comment>
<proteinExistence type="predicted"/>
<protein>
    <submittedName>
        <fullName evidence="1">IS30 family transposase</fullName>
    </submittedName>
</protein>
<gene>
    <name evidence="1" type="ORF">J2Z28_002460</name>
</gene>
<accession>A0ABS4RSH5</accession>